<dbReference type="GO" id="GO:0046655">
    <property type="term" value="P:folic acid metabolic process"/>
    <property type="evidence" value="ECO:0007669"/>
    <property type="project" value="TreeGrafter"/>
</dbReference>
<dbReference type="AlphaFoldDB" id="W7HX75"/>
<dbReference type="GO" id="GO:0005739">
    <property type="term" value="C:mitochondrion"/>
    <property type="evidence" value="ECO:0007669"/>
    <property type="project" value="TreeGrafter"/>
</dbReference>
<sequence length="227" mass="24509">MPPPISLVVATTPPMVRAIGWLLDVQQHAMAPLALRNGLFRSRPRRVPAPPSPQLRYANAVIMGRKTWESLPPKYRPLPGRINVIVSRSSSSPASSGRGVGGGEFWGRPAEAGTSDARRGGESDPESRLALHQIFIIGGSQIYGAAMALPSDSPAYPTRILLTTILSPDYAAEPGVDILFPSIDPAEWQECPLTDLLQATGEERSAVEGVRAEEGVQFEFGMWERTA</sequence>
<dbReference type="SUPFAM" id="SSF53597">
    <property type="entry name" value="Dihydrofolate reductase-like"/>
    <property type="match status" value="1"/>
</dbReference>
<protein>
    <recommendedName>
        <fullName evidence="3">Dihydrofolate reductase</fullName>
        <ecNumber evidence="2">1.5.1.3</ecNumber>
    </recommendedName>
</protein>
<comment type="pathway">
    <text evidence="1">Cofactor biosynthesis; tetrahydrofolate biosynthesis; 5,6,7,8-tetrahydrofolate from 7,8-dihydrofolate: step 1/1.</text>
</comment>
<reference evidence="9 10" key="1">
    <citation type="submission" date="2013-05" db="EMBL/GenBank/DDBJ databases">
        <title>Drechslerella stenobrocha genome reveals carnivorous origination and mechanical trapping mechanism of predatory fungi.</title>
        <authorList>
            <person name="Liu X."/>
            <person name="Zhang W."/>
            <person name="Liu K."/>
        </authorList>
    </citation>
    <scope>NUCLEOTIDE SEQUENCE [LARGE SCALE GENOMIC DNA]</scope>
    <source>
        <strain evidence="9 10">248</strain>
    </source>
</reference>
<dbReference type="Gene3D" id="3.40.430.10">
    <property type="entry name" value="Dihydrofolate Reductase, subunit A"/>
    <property type="match status" value="1"/>
</dbReference>
<dbReference type="GO" id="GO:0046452">
    <property type="term" value="P:dihydrofolate metabolic process"/>
    <property type="evidence" value="ECO:0007669"/>
    <property type="project" value="TreeGrafter"/>
</dbReference>
<dbReference type="PANTHER" id="PTHR48069:SF3">
    <property type="entry name" value="DIHYDROFOLATE REDUCTASE"/>
    <property type="match status" value="1"/>
</dbReference>
<dbReference type="EC" id="1.5.1.3" evidence="2"/>
<evidence type="ECO:0000256" key="2">
    <source>
        <dbReference type="ARBA" id="ARBA00012856"/>
    </source>
</evidence>
<feature type="region of interest" description="Disordered" evidence="7">
    <location>
        <begin position="89"/>
        <end position="124"/>
    </location>
</feature>
<evidence type="ECO:0000256" key="4">
    <source>
        <dbReference type="ARBA" id="ARBA00022563"/>
    </source>
</evidence>
<keyword evidence="4" id="KW-0554">One-carbon metabolism</keyword>
<dbReference type="GO" id="GO:0050661">
    <property type="term" value="F:NADP binding"/>
    <property type="evidence" value="ECO:0007669"/>
    <property type="project" value="InterPro"/>
</dbReference>
<accession>W7HX75</accession>
<dbReference type="InterPro" id="IPR012259">
    <property type="entry name" value="DHFR"/>
</dbReference>
<dbReference type="OrthoDB" id="414698at2759"/>
<dbReference type="HOGENOM" id="CLU_043966_2_1_1"/>
<dbReference type="GO" id="GO:0004146">
    <property type="term" value="F:dihydrofolate reductase activity"/>
    <property type="evidence" value="ECO:0007669"/>
    <property type="project" value="UniProtKB-EC"/>
</dbReference>
<dbReference type="InterPro" id="IPR001796">
    <property type="entry name" value="DHFR_dom"/>
</dbReference>
<evidence type="ECO:0000313" key="9">
    <source>
        <dbReference type="EMBL" id="EWC44498.1"/>
    </source>
</evidence>
<evidence type="ECO:0000256" key="5">
    <source>
        <dbReference type="ARBA" id="ARBA00022857"/>
    </source>
</evidence>
<evidence type="ECO:0000256" key="3">
    <source>
        <dbReference type="ARBA" id="ARBA00018886"/>
    </source>
</evidence>
<dbReference type="CDD" id="cd00209">
    <property type="entry name" value="DHFR"/>
    <property type="match status" value="1"/>
</dbReference>
<keyword evidence="6" id="KW-0560">Oxidoreductase</keyword>
<proteinExistence type="predicted"/>
<dbReference type="PRINTS" id="PR00070">
    <property type="entry name" value="DHFR"/>
</dbReference>
<feature type="domain" description="DHFR" evidence="8">
    <location>
        <begin position="1"/>
        <end position="225"/>
    </location>
</feature>
<name>W7HX75_9PEZI</name>
<dbReference type="InterPro" id="IPR024072">
    <property type="entry name" value="DHFR-like_dom_sf"/>
</dbReference>
<dbReference type="Proteomes" id="UP000024837">
    <property type="component" value="Unassembled WGS sequence"/>
</dbReference>
<dbReference type="Pfam" id="PF00186">
    <property type="entry name" value="DHFR_1"/>
    <property type="match status" value="1"/>
</dbReference>
<dbReference type="PROSITE" id="PS51330">
    <property type="entry name" value="DHFR_2"/>
    <property type="match status" value="1"/>
</dbReference>
<evidence type="ECO:0000313" key="10">
    <source>
        <dbReference type="Proteomes" id="UP000024837"/>
    </source>
</evidence>
<gene>
    <name evidence="9" type="ORF">DRE_06766</name>
</gene>
<dbReference type="GO" id="GO:0046654">
    <property type="term" value="P:tetrahydrofolate biosynthetic process"/>
    <property type="evidence" value="ECO:0007669"/>
    <property type="project" value="InterPro"/>
</dbReference>
<evidence type="ECO:0000256" key="7">
    <source>
        <dbReference type="SAM" id="MobiDB-lite"/>
    </source>
</evidence>
<dbReference type="EMBL" id="KI966441">
    <property type="protein sequence ID" value="EWC44498.1"/>
    <property type="molecule type" value="Genomic_DNA"/>
</dbReference>
<dbReference type="GO" id="GO:0006730">
    <property type="term" value="P:one-carbon metabolic process"/>
    <property type="evidence" value="ECO:0007669"/>
    <property type="project" value="UniProtKB-KW"/>
</dbReference>
<keyword evidence="5" id="KW-0521">NADP</keyword>
<evidence type="ECO:0000259" key="8">
    <source>
        <dbReference type="PROSITE" id="PS51330"/>
    </source>
</evidence>
<keyword evidence="10" id="KW-1185">Reference proteome</keyword>
<dbReference type="PANTHER" id="PTHR48069">
    <property type="entry name" value="DIHYDROFOLATE REDUCTASE"/>
    <property type="match status" value="1"/>
</dbReference>
<evidence type="ECO:0000256" key="1">
    <source>
        <dbReference type="ARBA" id="ARBA00004903"/>
    </source>
</evidence>
<organism evidence="9 10">
    <name type="scientific">Drechslerella stenobrocha 248</name>
    <dbReference type="NCBI Taxonomy" id="1043628"/>
    <lineage>
        <taxon>Eukaryota</taxon>
        <taxon>Fungi</taxon>
        <taxon>Dikarya</taxon>
        <taxon>Ascomycota</taxon>
        <taxon>Pezizomycotina</taxon>
        <taxon>Orbiliomycetes</taxon>
        <taxon>Orbiliales</taxon>
        <taxon>Orbiliaceae</taxon>
        <taxon>Drechslerella</taxon>
    </lineage>
</organism>
<evidence type="ECO:0000256" key="6">
    <source>
        <dbReference type="ARBA" id="ARBA00023002"/>
    </source>
</evidence>